<gene>
    <name evidence="1" type="ORF">GA0074692_3570</name>
</gene>
<dbReference type="InterPro" id="IPR023401">
    <property type="entry name" value="ODC_N"/>
</dbReference>
<sequence>MTLLFTDREVVAVLDGPGTVDAMRAALLAAYEGRLVAPPRASAPLGGGRMVLTAGHLTGEWYGFRSYDTFGHPEAEQLVVLHDGRTGAVRAVAVGAELGSRRTGGLGGVAVDALARPDATTLGVVGAGGQAWTQVWAAAAVRRLREVTVYCRTPAGRERFAARVRAELGVPARAVASAAEAVRDRDVVVLATTSPTPVLDARDLAPGTHVNSVGFKQHGRAEFGTDLLDVADVLVTDSPAQADAYDPPMLAALPPYAGRLADLGAVLSGAGAGRTGRDEVSVFCSVGLSGTEVFLLDRLVQLAATVAA</sequence>
<evidence type="ECO:0000313" key="1">
    <source>
        <dbReference type="EMBL" id="SCL33417.1"/>
    </source>
</evidence>
<reference evidence="2" key="1">
    <citation type="submission" date="2016-06" db="EMBL/GenBank/DDBJ databases">
        <authorList>
            <person name="Varghese N."/>
            <person name="Submissions Spin"/>
        </authorList>
    </citation>
    <scope>NUCLEOTIDE SEQUENCE [LARGE SCALE GENOMIC DNA]</scope>
    <source>
        <strain evidence="2">DSM 43817</strain>
    </source>
</reference>
<dbReference type="PANTHER" id="PTHR13812:SF19">
    <property type="entry name" value="KETIMINE REDUCTASE MU-CRYSTALLIN"/>
    <property type="match status" value="1"/>
</dbReference>
<dbReference type="Pfam" id="PF02423">
    <property type="entry name" value="OCD_Mu_crystall"/>
    <property type="match status" value="1"/>
</dbReference>
<dbReference type="RefSeq" id="WP_091645973.1">
    <property type="nucleotide sequence ID" value="NZ_FMHW01000002.1"/>
</dbReference>
<dbReference type="GO" id="GO:0005737">
    <property type="term" value="C:cytoplasm"/>
    <property type="evidence" value="ECO:0007669"/>
    <property type="project" value="TreeGrafter"/>
</dbReference>
<dbReference type="Gene3D" id="3.40.50.720">
    <property type="entry name" value="NAD(P)-binding Rossmann-like Domain"/>
    <property type="match status" value="1"/>
</dbReference>
<dbReference type="SUPFAM" id="SSF51735">
    <property type="entry name" value="NAD(P)-binding Rossmann-fold domains"/>
    <property type="match status" value="1"/>
</dbReference>
<dbReference type="InterPro" id="IPR036291">
    <property type="entry name" value="NAD(P)-bd_dom_sf"/>
</dbReference>
<keyword evidence="2" id="KW-1185">Reference proteome</keyword>
<dbReference type="PIRSF" id="PIRSF001439">
    <property type="entry name" value="CryM"/>
    <property type="match status" value="1"/>
</dbReference>
<dbReference type="Proteomes" id="UP000198959">
    <property type="component" value="Unassembled WGS sequence"/>
</dbReference>
<evidence type="ECO:0000313" key="2">
    <source>
        <dbReference type="Proteomes" id="UP000198959"/>
    </source>
</evidence>
<accession>A0A1C6SVB7</accession>
<proteinExistence type="predicted"/>
<dbReference type="InterPro" id="IPR003462">
    <property type="entry name" value="ODC_Mu_crystall"/>
</dbReference>
<organism evidence="1 2">
    <name type="scientific">Micromonospora pallida</name>
    <dbReference type="NCBI Taxonomy" id="145854"/>
    <lineage>
        <taxon>Bacteria</taxon>
        <taxon>Bacillati</taxon>
        <taxon>Actinomycetota</taxon>
        <taxon>Actinomycetes</taxon>
        <taxon>Micromonosporales</taxon>
        <taxon>Micromonosporaceae</taxon>
        <taxon>Micromonospora</taxon>
    </lineage>
</organism>
<dbReference type="Gene3D" id="3.30.1780.10">
    <property type="entry name" value="ornithine cyclodeaminase, domain 1"/>
    <property type="match status" value="1"/>
</dbReference>
<protein>
    <submittedName>
        <fullName evidence="1">Ornithine cyclodeaminase</fullName>
    </submittedName>
</protein>
<dbReference type="PANTHER" id="PTHR13812">
    <property type="entry name" value="KETIMINE REDUCTASE MU-CRYSTALLIN"/>
    <property type="match status" value="1"/>
</dbReference>
<dbReference type="OrthoDB" id="9809203at2"/>
<dbReference type="AlphaFoldDB" id="A0A1C6SVB7"/>
<dbReference type="STRING" id="145854.GA0074692_3570"/>
<dbReference type="EMBL" id="FMHW01000002">
    <property type="protein sequence ID" value="SCL33417.1"/>
    <property type="molecule type" value="Genomic_DNA"/>
</dbReference>
<name>A0A1C6SVB7_9ACTN</name>